<evidence type="ECO:0000313" key="2">
    <source>
        <dbReference type="Proteomes" id="UP000219465"/>
    </source>
</evidence>
<evidence type="ECO:0000313" key="1">
    <source>
        <dbReference type="EMBL" id="SOE08808.1"/>
    </source>
</evidence>
<sequence>MGCPTNLYDMLIPSPADEKNSGALEVFQTILLERALPKALTVYAITIEAGDRPGARVVCETYRSNQLQQRNWAEFPSVDAAVVEAGRLTHNKMRNGFHYRLGAVETEFVTSGLPG</sequence>
<accession>A0A286HM05</accession>
<dbReference type="Proteomes" id="UP000219465">
    <property type="component" value="Unassembled WGS sequence"/>
</dbReference>
<proteinExistence type="predicted"/>
<gene>
    <name evidence="1" type="ORF">SAMN05877838_0538</name>
</gene>
<reference evidence="2" key="1">
    <citation type="submission" date="2017-08" db="EMBL/GenBank/DDBJ databases">
        <authorList>
            <person name="Varghese N."/>
            <person name="Submissions S."/>
        </authorList>
    </citation>
    <scope>NUCLEOTIDE SEQUENCE [LARGE SCALE GENOMIC DNA]</scope>
    <source>
        <strain evidence="2">KCTC 23107</strain>
    </source>
</reference>
<organism evidence="1 2">
    <name type="scientific">Hoeflea halophila</name>
    <dbReference type="NCBI Taxonomy" id="714899"/>
    <lineage>
        <taxon>Bacteria</taxon>
        <taxon>Pseudomonadati</taxon>
        <taxon>Pseudomonadota</taxon>
        <taxon>Alphaproteobacteria</taxon>
        <taxon>Hyphomicrobiales</taxon>
        <taxon>Rhizobiaceae</taxon>
        <taxon>Hoeflea</taxon>
    </lineage>
</organism>
<dbReference type="EMBL" id="OCPC01000001">
    <property type="protein sequence ID" value="SOE08808.1"/>
    <property type="molecule type" value="Genomic_DNA"/>
</dbReference>
<protein>
    <submittedName>
        <fullName evidence="1">Uncharacterized protein</fullName>
    </submittedName>
</protein>
<keyword evidence="2" id="KW-1185">Reference proteome</keyword>
<dbReference type="OrthoDB" id="9891389at2"/>
<name>A0A286HM05_9HYPH</name>
<dbReference type="AlphaFoldDB" id="A0A286HM05"/>
<dbReference type="RefSeq" id="WP_143438931.1">
    <property type="nucleotide sequence ID" value="NZ_OCPC01000001.1"/>
</dbReference>